<feature type="chain" id="PRO_5016663812" description="Glycine zipper 2TM domain-containing protein" evidence="1">
    <location>
        <begin position="23"/>
        <end position="165"/>
    </location>
</feature>
<reference evidence="2 3" key="1">
    <citation type="submission" date="2018-06" db="EMBL/GenBank/DDBJ databases">
        <authorList>
            <consortium name="Pathogen Informatics"/>
            <person name="Doyle S."/>
        </authorList>
    </citation>
    <scope>NUCLEOTIDE SEQUENCE [LARGE SCALE GENOMIC DNA]</scope>
    <source>
        <strain evidence="2 3">NCTC11296</strain>
    </source>
</reference>
<evidence type="ECO:0008006" key="4">
    <source>
        <dbReference type="Google" id="ProtNLM"/>
    </source>
</evidence>
<evidence type="ECO:0000313" key="3">
    <source>
        <dbReference type="Proteomes" id="UP000254465"/>
    </source>
</evidence>
<name>A0A377IBL0_AVIPA</name>
<dbReference type="RefSeq" id="WP_051185293.1">
    <property type="nucleotide sequence ID" value="NZ_PQVK01000279.1"/>
</dbReference>
<protein>
    <recommendedName>
        <fullName evidence="4">Glycine zipper 2TM domain-containing protein</fullName>
    </recommendedName>
</protein>
<keyword evidence="1" id="KW-0732">Signal</keyword>
<dbReference type="Proteomes" id="UP000254465">
    <property type="component" value="Unassembled WGS sequence"/>
</dbReference>
<dbReference type="PROSITE" id="PS51257">
    <property type="entry name" value="PROKAR_LIPOPROTEIN"/>
    <property type="match status" value="1"/>
</dbReference>
<dbReference type="EMBL" id="UGHK01000002">
    <property type="protein sequence ID" value="STO72704.1"/>
    <property type="molecule type" value="Genomic_DNA"/>
</dbReference>
<proteinExistence type="predicted"/>
<evidence type="ECO:0000256" key="1">
    <source>
        <dbReference type="SAM" id="SignalP"/>
    </source>
</evidence>
<dbReference type="AlphaFoldDB" id="A0A377IBL0"/>
<organism evidence="2 3">
    <name type="scientific">Avibacterium paragallinarum</name>
    <name type="common">Haemophilus gallinarum</name>
    <dbReference type="NCBI Taxonomy" id="728"/>
    <lineage>
        <taxon>Bacteria</taxon>
        <taxon>Pseudomonadati</taxon>
        <taxon>Pseudomonadota</taxon>
        <taxon>Gammaproteobacteria</taxon>
        <taxon>Pasteurellales</taxon>
        <taxon>Pasteurellaceae</taxon>
        <taxon>Avibacterium</taxon>
    </lineage>
</organism>
<gene>
    <name evidence="2" type="ORF">NCTC11296_02644</name>
</gene>
<feature type="signal peptide" evidence="1">
    <location>
        <begin position="1"/>
        <end position="22"/>
    </location>
</feature>
<accession>A0A377IBL0</accession>
<evidence type="ECO:0000313" key="2">
    <source>
        <dbReference type="EMBL" id="STO72704.1"/>
    </source>
</evidence>
<sequence length="165" mass="16937">MKKLFITPLAISALLTGCAVDADSLGADVYDTTQLNSRQEAKTVKIIAVLPAKVAVDNHKNKEIAKTAGSLLGAVAGAVVGYQYNTAGAVGGGVAGATLGGVSGAMVKDKVVIEGVSLTYKQGTKIYTSTQAGKKCQFKPGIALLITTKANETRIQPNAECPVEK</sequence>